<dbReference type="AlphaFoldDB" id="A0A318SD53"/>
<organism evidence="2 3">
    <name type="scientific">Xylophilus ampelinus</name>
    <dbReference type="NCBI Taxonomy" id="54067"/>
    <lineage>
        <taxon>Bacteria</taxon>
        <taxon>Pseudomonadati</taxon>
        <taxon>Pseudomonadota</taxon>
        <taxon>Betaproteobacteria</taxon>
        <taxon>Burkholderiales</taxon>
        <taxon>Xylophilus</taxon>
    </lineage>
</organism>
<evidence type="ECO:0000313" key="3">
    <source>
        <dbReference type="Proteomes" id="UP000247540"/>
    </source>
</evidence>
<comment type="caution">
    <text evidence="2">The sequence shown here is derived from an EMBL/GenBank/DDBJ whole genome shotgun (WGS) entry which is preliminary data.</text>
</comment>
<feature type="region of interest" description="Disordered" evidence="1">
    <location>
        <begin position="60"/>
        <end position="87"/>
    </location>
</feature>
<reference evidence="2 3" key="1">
    <citation type="submission" date="2018-06" db="EMBL/GenBank/DDBJ databases">
        <title>Genomic Encyclopedia of Type Strains, Phase III (KMG-III): the genomes of soil and plant-associated and newly described type strains.</title>
        <authorList>
            <person name="Whitman W."/>
        </authorList>
    </citation>
    <scope>NUCLEOTIDE SEQUENCE [LARGE SCALE GENOMIC DNA]</scope>
    <source>
        <strain evidence="2 3">CECT 7646</strain>
    </source>
</reference>
<keyword evidence="3" id="KW-1185">Reference proteome</keyword>
<proteinExistence type="predicted"/>
<feature type="compositionally biased region" description="Polar residues" evidence="1">
    <location>
        <begin position="68"/>
        <end position="81"/>
    </location>
</feature>
<sequence length="87" mass="10071">MQTLHARLEAVREIKEGMGLHSPKIEELATRKMRADNPQLASDWDAMREAARRHELLMRKQEQERKQSQAQERPGRSQSLALSVRPA</sequence>
<gene>
    <name evidence="2" type="ORF">DFQ15_13614</name>
</gene>
<evidence type="ECO:0000256" key="1">
    <source>
        <dbReference type="SAM" id="MobiDB-lite"/>
    </source>
</evidence>
<name>A0A318SD53_9BURK</name>
<protein>
    <submittedName>
        <fullName evidence="2">Uncharacterized protein</fullName>
    </submittedName>
</protein>
<evidence type="ECO:0000313" key="2">
    <source>
        <dbReference type="EMBL" id="PYE73385.1"/>
    </source>
</evidence>
<dbReference type="Proteomes" id="UP000247540">
    <property type="component" value="Unassembled WGS sequence"/>
</dbReference>
<dbReference type="EMBL" id="QJTC01000036">
    <property type="protein sequence ID" value="PYE73385.1"/>
    <property type="molecule type" value="Genomic_DNA"/>
</dbReference>
<accession>A0A318SD53</accession>